<feature type="transmembrane region" description="Helical" evidence="1">
    <location>
        <begin position="133"/>
        <end position="155"/>
    </location>
</feature>
<evidence type="ECO:0008006" key="4">
    <source>
        <dbReference type="Google" id="ProtNLM"/>
    </source>
</evidence>
<name>A0A1G1ZV17_9BACT</name>
<proteinExistence type="predicted"/>
<comment type="caution">
    <text evidence="2">The sequence shown here is derived from an EMBL/GenBank/DDBJ whole genome shotgun (WGS) entry which is preliminary data.</text>
</comment>
<organism evidence="2 3">
    <name type="scientific">Candidatus Harrisonbacteria bacterium RIFCSPLOWO2_02_FULL_45_10c</name>
    <dbReference type="NCBI Taxonomy" id="1798410"/>
    <lineage>
        <taxon>Bacteria</taxon>
        <taxon>Candidatus Harrisoniibacteriota</taxon>
    </lineage>
</organism>
<keyword evidence="1" id="KW-1133">Transmembrane helix</keyword>
<dbReference type="PANTHER" id="PTHR39165:SF1">
    <property type="entry name" value="DUF456 DOMAIN-CONTAINING PROTEIN"/>
    <property type="match status" value="1"/>
</dbReference>
<dbReference type="Proteomes" id="UP000176284">
    <property type="component" value="Unassembled WGS sequence"/>
</dbReference>
<dbReference type="Pfam" id="PF04306">
    <property type="entry name" value="DUF456"/>
    <property type="match status" value="1"/>
</dbReference>
<reference evidence="2 3" key="1">
    <citation type="journal article" date="2016" name="Nat. Commun.">
        <title>Thousands of microbial genomes shed light on interconnected biogeochemical processes in an aquifer system.</title>
        <authorList>
            <person name="Anantharaman K."/>
            <person name="Brown C.T."/>
            <person name="Hug L.A."/>
            <person name="Sharon I."/>
            <person name="Castelle C.J."/>
            <person name="Probst A.J."/>
            <person name="Thomas B.C."/>
            <person name="Singh A."/>
            <person name="Wilkins M.J."/>
            <person name="Karaoz U."/>
            <person name="Brodie E.L."/>
            <person name="Williams K.H."/>
            <person name="Hubbard S.S."/>
            <person name="Banfield J.F."/>
        </authorList>
    </citation>
    <scope>NUCLEOTIDE SEQUENCE [LARGE SCALE GENOMIC DNA]</scope>
</reference>
<keyword evidence="1" id="KW-0472">Membrane</keyword>
<evidence type="ECO:0000256" key="1">
    <source>
        <dbReference type="SAM" id="Phobius"/>
    </source>
</evidence>
<dbReference type="AlphaFoldDB" id="A0A1G1ZV17"/>
<gene>
    <name evidence="2" type="ORF">A3H63_03060</name>
</gene>
<feature type="transmembrane region" description="Helical" evidence="1">
    <location>
        <begin position="53"/>
        <end position="73"/>
    </location>
</feature>
<sequence>MGEILLIILAFGLLLSGAVGVLLPLLPGVPIAWLGMLVFGYATGFAEVTWKILLVFLGLTALTFLIDIAAPLIGAKKYHVSRSGMIGSAIGLLFGIFIGPAGIVIGPFLGALAGELWSGKELEQAAQSAKGAVIGFLAGSAIKLAVILVMLGWLISALL</sequence>
<evidence type="ECO:0000313" key="3">
    <source>
        <dbReference type="Proteomes" id="UP000176284"/>
    </source>
</evidence>
<feature type="transmembrane region" description="Helical" evidence="1">
    <location>
        <begin position="30"/>
        <end position="46"/>
    </location>
</feature>
<dbReference type="InterPro" id="IPR007403">
    <property type="entry name" value="DUF456"/>
</dbReference>
<keyword evidence="1" id="KW-0812">Transmembrane</keyword>
<evidence type="ECO:0000313" key="2">
    <source>
        <dbReference type="EMBL" id="OGY67677.1"/>
    </source>
</evidence>
<protein>
    <recommendedName>
        <fullName evidence="4">DUF456 domain-containing protein</fullName>
    </recommendedName>
</protein>
<dbReference type="STRING" id="1798410.A3H63_03060"/>
<dbReference type="EMBL" id="MHJM01000020">
    <property type="protein sequence ID" value="OGY67677.1"/>
    <property type="molecule type" value="Genomic_DNA"/>
</dbReference>
<feature type="transmembrane region" description="Helical" evidence="1">
    <location>
        <begin position="85"/>
        <end position="112"/>
    </location>
</feature>
<accession>A0A1G1ZV17</accession>
<dbReference type="PANTHER" id="PTHR39165">
    <property type="entry name" value="IG HYPOTHETICAL 17883"/>
    <property type="match status" value="1"/>
</dbReference>